<comment type="similarity">
    <text evidence="8 9">Belongs to the TRAP transporter small permease family.</text>
</comment>
<evidence type="ECO:0000256" key="9">
    <source>
        <dbReference type="RuleBase" id="RU369079"/>
    </source>
</evidence>
<keyword evidence="12" id="KW-1185">Reference proteome</keyword>
<dbReference type="EMBL" id="CP054836">
    <property type="protein sequence ID" value="QKV17882.1"/>
    <property type="molecule type" value="Genomic_DNA"/>
</dbReference>
<dbReference type="GO" id="GO:0005886">
    <property type="term" value="C:plasma membrane"/>
    <property type="evidence" value="ECO:0007669"/>
    <property type="project" value="UniProtKB-SubCell"/>
</dbReference>
<keyword evidence="5 9" id="KW-0812">Transmembrane</keyword>
<dbReference type="AlphaFoldDB" id="A0A6N1VF67"/>
<evidence type="ECO:0000256" key="5">
    <source>
        <dbReference type="ARBA" id="ARBA00022692"/>
    </source>
</evidence>
<dbReference type="KEGG" id="orm:HTY61_05105"/>
<comment type="subunit">
    <text evidence="9">The complex comprises the extracytoplasmic solute receptor protein and the two transmembrane proteins.</text>
</comment>
<dbReference type="GO" id="GO:0022857">
    <property type="term" value="F:transmembrane transporter activity"/>
    <property type="evidence" value="ECO:0007669"/>
    <property type="project" value="UniProtKB-UniRule"/>
</dbReference>
<evidence type="ECO:0000259" key="10">
    <source>
        <dbReference type="Pfam" id="PF04290"/>
    </source>
</evidence>
<organism evidence="11 12">
    <name type="scientific">Oricola thermophila</name>
    <dbReference type="NCBI Taxonomy" id="2742145"/>
    <lineage>
        <taxon>Bacteria</taxon>
        <taxon>Pseudomonadati</taxon>
        <taxon>Pseudomonadota</taxon>
        <taxon>Alphaproteobacteria</taxon>
        <taxon>Hyphomicrobiales</taxon>
        <taxon>Ahrensiaceae</taxon>
        <taxon>Oricola</taxon>
    </lineage>
</organism>
<evidence type="ECO:0000313" key="11">
    <source>
        <dbReference type="EMBL" id="QKV17882.1"/>
    </source>
</evidence>
<evidence type="ECO:0000256" key="8">
    <source>
        <dbReference type="ARBA" id="ARBA00038436"/>
    </source>
</evidence>
<feature type="domain" description="Tripartite ATP-independent periplasmic transporters DctQ component" evidence="10">
    <location>
        <begin position="26"/>
        <end position="156"/>
    </location>
</feature>
<comment type="subcellular location">
    <subcellularLocation>
        <location evidence="1 9">Cell inner membrane</location>
        <topology evidence="1 9">Multi-pass membrane protein</topology>
    </subcellularLocation>
</comment>
<dbReference type="RefSeq" id="WP_175275779.1">
    <property type="nucleotide sequence ID" value="NZ_CP054836.1"/>
</dbReference>
<sequence length="169" mass="18774">MRLLYRLQDGFLALLALIGALAIVALMIHVVTDVALRNTTNTPIPATYEIVTNYYMIALAFVPLAWVERRGGMVQVEVIEPLLNARALLWSDRLVALVSTIVYGALTWVTWLTALKNFETGVFVMAQNLAFPTWPAYFLVPLGFGLAALTTFIRMILPRRDTGHPEIAG</sequence>
<keyword evidence="4 9" id="KW-0997">Cell inner membrane</keyword>
<feature type="transmembrane region" description="Helical" evidence="9">
    <location>
        <begin position="134"/>
        <end position="157"/>
    </location>
</feature>
<keyword evidence="2 9" id="KW-0813">Transport</keyword>
<feature type="transmembrane region" description="Helical" evidence="9">
    <location>
        <begin position="94"/>
        <end position="114"/>
    </location>
</feature>
<evidence type="ECO:0000256" key="3">
    <source>
        <dbReference type="ARBA" id="ARBA00022475"/>
    </source>
</evidence>
<accession>A0A6N1VF67</accession>
<dbReference type="Proteomes" id="UP000509367">
    <property type="component" value="Chromosome"/>
</dbReference>
<feature type="transmembrane region" description="Helical" evidence="9">
    <location>
        <begin position="51"/>
        <end position="67"/>
    </location>
</feature>
<dbReference type="InterPro" id="IPR055348">
    <property type="entry name" value="DctQ"/>
</dbReference>
<evidence type="ECO:0000256" key="1">
    <source>
        <dbReference type="ARBA" id="ARBA00004429"/>
    </source>
</evidence>
<evidence type="ECO:0000256" key="7">
    <source>
        <dbReference type="ARBA" id="ARBA00023136"/>
    </source>
</evidence>
<dbReference type="PANTHER" id="PTHR35011:SF10">
    <property type="entry name" value="TRAP TRANSPORTER SMALL PERMEASE PROTEIN"/>
    <property type="match status" value="1"/>
</dbReference>
<dbReference type="InterPro" id="IPR007387">
    <property type="entry name" value="TRAP_DctQ"/>
</dbReference>
<name>A0A6N1VF67_9HYPH</name>
<gene>
    <name evidence="11" type="ORF">HTY61_05105</name>
</gene>
<dbReference type="PANTHER" id="PTHR35011">
    <property type="entry name" value="2,3-DIKETO-L-GULONATE TRAP TRANSPORTER SMALL PERMEASE PROTEIN YIAM"/>
    <property type="match status" value="1"/>
</dbReference>
<feature type="transmembrane region" description="Helical" evidence="9">
    <location>
        <begin position="12"/>
        <end position="31"/>
    </location>
</feature>
<protein>
    <recommendedName>
        <fullName evidence="9">TRAP transporter small permease protein</fullName>
    </recommendedName>
</protein>
<dbReference type="GO" id="GO:0015740">
    <property type="term" value="P:C4-dicarboxylate transport"/>
    <property type="evidence" value="ECO:0007669"/>
    <property type="project" value="TreeGrafter"/>
</dbReference>
<keyword evidence="3" id="KW-1003">Cell membrane</keyword>
<reference evidence="11 12" key="1">
    <citation type="submission" date="2020-06" db="EMBL/GenBank/DDBJ databases">
        <title>Oricola thermophila sp. nov. isolated from a tidal sediments.</title>
        <authorList>
            <person name="Kwon K.K."/>
            <person name="Yang S.-H."/>
            <person name="Park M.-J."/>
        </authorList>
    </citation>
    <scope>NUCLEOTIDE SEQUENCE [LARGE SCALE GENOMIC DNA]</scope>
    <source>
        <strain evidence="11 12">MEBiC13590</strain>
    </source>
</reference>
<proteinExistence type="inferred from homology"/>
<evidence type="ECO:0000256" key="4">
    <source>
        <dbReference type="ARBA" id="ARBA00022519"/>
    </source>
</evidence>
<keyword evidence="6 9" id="KW-1133">Transmembrane helix</keyword>
<comment type="function">
    <text evidence="9">Part of the tripartite ATP-independent periplasmic (TRAP) transport system.</text>
</comment>
<keyword evidence="7 9" id="KW-0472">Membrane</keyword>
<evidence type="ECO:0000313" key="12">
    <source>
        <dbReference type="Proteomes" id="UP000509367"/>
    </source>
</evidence>
<evidence type="ECO:0000256" key="6">
    <source>
        <dbReference type="ARBA" id="ARBA00022989"/>
    </source>
</evidence>
<dbReference type="Pfam" id="PF04290">
    <property type="entry name" value="DctQ"/>
    <property type="match status" value="1"/>
</dbReference>
<evidence type="ECO:0000256" key="2">
    <source>
        <dbReference type="ARBA" id="ARBA00022448"/>
    </source>
</evidence>